<keyword evidence="16" id="KW-1185">Reference proteome</keyword>
<feature type="region of interest" description="Disordered" evidence="12">
    <location>
        <begin position="3636"/>
        <end position="3656"/>
    </location>
</feature>
<feature type="region of interest" description="Disordered" evidence="12">
    <location>
        <begin position="3339"/>
        <end position="3441"/>
    </location>
</feature>
<feature type="compositionally biased region" description="Polar residues" evidence="12">
    <location>
        <begin position="2652"/>
        <end position="2676"/>
    </location>
</feature>
<dbReference type="GO" id="GO:0000209">
    <property type="term" value="P:protein polyubiquitination"/>
    <property type="evidence" value="ECO:0007669"/>
    <property type="project" value="TreeGrafter"/>
</dbReference>
<dbReference type="Pfam" id="PF06012">
    <property type="entry name" value="DUF908"/>
    <property type="match status" value="1"/>
</dbReference>
<dbReference type="Gene3D" id="3.30.2160.10">
    <property type="entry name" value="Hect, E3 ligase catalytic domain"/>
    <property type="match status" value="1"/>
</dbReference>
<feature type="compositionally biased region" description="Basic and acidic residues" evidence="12">
    <location>
        <begin position="1623"/>
        <end position="1646"/>
    </location>
</feature>
<evidence type="ECO:0000256" key="12">
    <source>
        <dbReference type="SAM" id="MobiDB-lite"/>
    </source>
</evidence>
<feature type="compositionally biased region" description="Polar residues" evidence="12">
    <location>
        <begin position="1599"/>
        <end position="1610"/>
    </location>
</feature>
<dbReference type="GO" id="GO:0061630">
    <property type="term" value="F:ubiquitin protein ligase activity"/>
    <property type="evidence" value="ECO:0007669"/>
    <property type="project" value="UniProtKB-EC"/>
</dbReference>
<dbReference type="Gene3D" id="1.10.8.10">
    <property type="entry name" value="DNA helicase RuvA subunit, C-terminal domain"/>
    <property type="match status" value="1"/>
</dbReference>
<proteinExistence type="inferred from homology"/>
<name>A0A3N4IX46_ASCIM</name>
<dbReference type="PANTHER" id="PTHR11254">
    <property type="entry name" value="HECT DOMAIN UBIQUITIN-PROTEIN LIGASE"/>
    <property type="match status" value="1"/>
</dbReference>
<dbReference type="InterPro" id="IPR010314">
    <property type="entry name" value="E3_Ub_ligase_DUF913"/>
</dbReference>
<dbReference type="InterPro" id="IPR009060">
    <property type="entry name" value="UBA-like_sf"/>
</dbReference>
<comment type="similarity">
    <text evidence="10">Belongs to the UPL family. TOM1/PTR1 subfamily.</text>
</comment>
<feature type="compositionally biased region" description="Basic and acidic residues" evidence="12">
    <location>
        <begin position="708"/>
        <end position="717"/>
    </location>
</feature>
<dbReference type="SMART" id="SM00119">
    <property type="entry name" value="HECTc"/>
    <property type="match status" value="1"/>
</dbReference>
<feature type="compositionally biased region" description="Polar residues" evidence="12">
    <location>
        <begin position="894"/>
        <end position="904"/>
    </location>
</feature>
<feature type="region of interest" description="Disordered" evidence="12">
    <location>
        <begin position="3007"/>
        <end position="3034"/>
    </location>
</feature>
<comment type="pathway">
    <text evidence="3">Protein modification; protein ubiquitination.</text>
</comment>
<protein>
    <recommendedName>
        <fullName evidence="4">HECT-type E3 ubiquitin transferase</fullName>
        <ecNumber evidence="4">2.3.2.26</ecNumber>
    </recommendedName>
</protein>
<dbReference type="Gene3D" id="3.90.1750.10">
    <property type="entry name" value="Hect, E3 ligase catalytic domains"/>
    <property type="match status" value="1"/>
</dbReference>
<dbReference type="FunFam" id="3.30.2160.10:FF:000001">
    <property type="entry name" value="E3 ubiquitin-protein ligase NEDD4-like"/>
    <property type="match status" value="1"/>
</dbReference>
<dbReference type="OrthoDB" id="8068875at2759"/>
<dbReference type="SUPFAM" id="SSF46934">
    <property type="entry name" value="UBA-like"/>
    <property type="match status" value="1"/>
</dbReference>
<evidence type="ECO:0000256" key="10">
    <source>
        <dbReference type="ARBA" id="ARBA00034494"/>
    </source>
</evidence>
<keyword evidence="5" id="KW-0813">Transport</keyword>
<keyword evidence="6" id="KW-0808">Transferase</keyword>
<dbReference type="GO" id="GO:0005737">
    <property type="term" value="C:cytoplasm"/>
    <property type="evidence" value="ECO:0007669"/>
    <property type="project" value="TreeGrafter"/>
</dbReference>
<evidence type="ECO:0000256" key="11">
    <source>
        <dbReference type="PROSITE-ProRule" id="PRU00104"/>
    </source>
</evidence>
<feature type="compositionally biased region" description="Basic and acidic residues" evidence="12">
    <location>
        <begin position="1512"/>
        <end position="1534"/>
    </location>
</feature>
<dbReference type="Pfam" id="PF06025">
    <property type="entry name" value="DUF913"/>
    <property type="match status" value="1"/>
</dbReference>
<evidence type="ECO:0000259" key="14">
    <source>
        <dbReference type="PROSITE" id="PS50237"/>
    </source>
</evidence>
<feature type="domain" description="HECT" evidence="14">
    <location>
        <begin position="3745"/>
        <end position="4081"/>
    </location>
</feature>
<feature type="region of interest" description="Disordered" evidence="12">
    <location>
        <begin position="2643"/>
        <end position="2676"/>
    </location>
</feature>
<dbReference type="STRING" id="1160509.A0A3N4IX46"/>
<feature type="compositionally biased region" description="Polar residues" evidence="12">
    <location>
        <begin position="1496"/>
        <end position="1507"/>
    </location>
</feature>
<dbReference type="CDD" id="cd00078">
    <property type="entry name" value="HECTc"/>
    <property type="match status" value="1"/>
</dbReference>
<evidence type="ECO:0000256" key="9">
    <source>
        <dbReference type="ARBA" id="ARBA00023242"/>
    </source>
</evidence>
<dbReference type="GO" id="GO:0006511">
    <property type="term" value="P:ubiquitin-dependent protein catabolic process"/>
    <property type="evidence" value="ECO:0007669"/>
    <property type="project" value="TreeGrafter"/>
</dbReference>
<dbReference type="PANTHER" id="PTHR11254:SF67">
    <property type="entry name" value="E3 UBIQUITIN-PROTEIN LIGASE HUWE1"/>
    <property type="match status" value="1"/>
</dbReference>
<comment type="catalytic activity">
    <reaction evidence="1">
        <text>S-ubiquitinyl-[E2 ubiquitin-conjugating enzyme]-L-cysteine + [acceptor protein]-L-lysine = [E2 ubiquitin-conjugating enzyme]-L-cysteine + N(6)-ubiquitinyl-[acceptor protein]-L-lysine.</text>
        <dbReference type="EC" id="2.3.2.26"/>
    </reaction>
</comment>
<dbReference type="EC" id="2.3.2.26" evidence="4"/>
<evidence type="ECO:0000256" key="6">
    <source>
        <dbReference type="ARBA" id="ARBA00022679"/>
    </source>
</evidence>
<evidence type="ECO:0000256" key="7">
    <source>
        <dbReference type="ARBA" id="ARBA00022786"/>
    </source>
</evidence>
<feature type="compositionally biased region" description="Polar residues" evidence="12">
    <location>
        <begin position="266"/>
        <end position="287"/>
    </location>
</feature>
<reference evidence="15 16" key="1">
    <citation type="journal article" date="2018" name="Nat. Ecol. Evol.">
        <title>Pezizomycetes genomes reveal the molecular basis of ectomycorrhizal truffle lifestyle.</title>
        <authorList>
            <person name="Murat C."/>
            <person name="Payen T."/>
            <person name="Noel B."/>
            <person name="Kuo A."/>
            <person name="Morin E."/>
            <person name="Chen J."/>
            <person name="Kohler A."/>
            <person name="Krizsan K."/>
            <person name="Balestrini R."/>
            <person name="Da Silva C."/>
            <person name="Montanini B."/>
            <person name="Hainaut M."/>
            <person name="Levati E."/>
            <person name="Barry K.W."/>
            <person name="Belfiori B."/>
            <person name="Cichocki N."/>
            <person name="Clum A."/>
            <person name="Dockter R.B."/>
            <person name="Fauchery L."/>
            <person name="Guy J."/>
            <person name="Iotti M."/>
            <person name="Le Tacon F."/>
            <person name="Lindquist E.A."/>
            <person name="Lipzen A."/>
            <person name="Malagnac F."/>
            <person name="Mello A."/>
            <person name="Molinier V."/>
            <person name="Miyauchi S."/>
            <person name="Poulain J."/>
            <person name="Riccioni C."/>
            <person name="Rubini A."/>
            <person name="Sitrit Y."/>
            <person name="Splivallo R."/>
            <person name="Traeger S."/>
            <person name="Wang M."/>
            <person name="Zifcakova L."/>
            <person name="Wipf D."/>
            <person name="Zambonelli A."/>
            <person name="Paolocci F."/>
            <person name="Nowrousian M."/>
            <person name="Ottonello S."/>
            <person name="Baldrian P."/>
            <person name="Spatafora J.W."/>
            <person name="Henrissat B."/>
            <person name="Nagy L.G."/>
            <person name="Aury J.M."/>
            <person name="Wincker P."/>
            <person name="Grigoriev I.V."/>
            <person name="Bonfante P."/>
            <person name="Martin F.M."/>
        </authorList>
    </citation>
    <scope>NUCLEOTIDE SEQUENCE [LARGE SCALE GENOMIC DNA]</scope>
    <source>
        <strain evidence="15 16">RN42</strain>
    </source>
</reference>
<feature type="region of interest" description="Disordered" evidence="12">
    <location>
        <begin position="1495"/>
        <end position="1648"/>
    </location>
</feature>
<evidence type="ECO:0000313" key="16">
    <source>
        <dbReference type="Proteomes" id="UP000275078"/>
    </source>
</evidence>
<keyword evidence="9" id="KW-0539">Nucleus</keyword>
<dbReference type="Gene3D" id="3.30.2410.10">
    <property type="entry name" value="Hect, E3 ligase catalytic domain"/>
    <property type="match status" value="1"/>
</dbReference>
<dbReference type="Pfam" id="PF00632">
    <property type="entry name" value="HECT"/>
    <property type="match status" value="1"/>
</dbReference>
<dbReference type="GO" id="GO:0051028">
    <property type="term" value="P:mRNA transport"/>
    <property type="evidence" value="ECO:0007669"/>
    <property type="project" value="UniProtKB-KW"/>
</dbReference>
<dbReference type="SMART" id="SM00165">
    <property type="entry name" value="UBA"/>
    <property type="match status" value="1"/>
</dbReference>
<feature type="region of interest" description="Disordered" evidence="12">
    <location>
        <begin position="691"/>
        <end position="719"/>
    </location>
</feature>
<evidence type="ECO:0000256" key="8">
    <source>
        <dbReference type="ARBA" id="ARBA00022816"/>
    </source>
</evidence>
<keyword evidence="8" id="KW-0509">mRNA transport</keyword>
<dbReference type="InterPro" id="IPR035983">
    <property type="entry name" value="Hect_E3_ubiquitin_ligase"/>
</dbReference>
<feature type="compositionally biased region" description="Low complexity" evidence="12">
    <location>
        <begin position="2887"/>
        <end position="2931"/>
    </location>
</feature>
<evidence type="ECO:0000256" key="4">
    <source>
        <dbReference type="ARBA" id="ARBA00012485"/>
    </source>
</evidence>
<feature type="compositionally biased region" description="Acidic residues" evidence="12">
    <location>
        <begin position="2386"/>
        <end position="2431"/>
    </location>
</feature>
<feature type="compositionally biased region" description="Basic and acidic residues" evidence="12">
    <location>
        <begin position="2019"/>
        <end position="2046"/>
    </location>
</feature>
<feature type="compositionally biased region" description="Basic and acidic residues" evidence="12">
    <location>
        <begin position="1571"/>
        <end position="1580"/>
    </location>
</feature>
<dbReference type="InterPro" id="IPR010309">
    <property type="entry name" value="E3_Ub_ligase_DUF908"/>
</dbReference>
<dbReference type="FunFam" id="3.90.1750.10:FF:000003">
    <property type="entry name" value="E3 ubiquitin-protein ligase UPL1"/>
    <property type="match status" value="1"/>
</dbReference>
<dbReference type="InterPro" id="IPR050409">
    <property type="entry name" value="E3_ubiq-protein_ligase"/>
</dbReference>
<organism evidence="15 16">
    <name type="scientific">Ascobolus immersus RN42</name>
    <dbReference type="NCBI Taxonomy" id="1160509"/>
    <lineage>
        <taxon>Eukaryota</taxon>
        <taxon>Fungi</taxon>
        <taxon>Dikarya</taxon>
        <taxon>Ascomycota</taxon>
        <taxon>Pezizomycotina</taxon>
        <taxon>Pezizomycetes</taxon>
        <taxon>Pezizales</taxon>
        <taxon>Ascobolaceae</taxon>
        <taxon>Ascobolus</taxon>
    </lineage>
</organism>
<feature type="compositionally biased region" description="Basic and acidic residues" evidence="12">
    <location>
        <begin position="2838"/>
        <end position="2886"/>
    </location>
</feature>
<feature type="compositionally biased region" description="Low complexity" evidence="12">
    <location>
        <begin position="3364"/>
        <end position="3419"/>
    </location>
</feature>
<feature type="region of interest" description="Disordered" evidence="12">
    <location>
        <begin position="2344"/>
        <end position="2593"/>
    </location>
</feature>
<feature type="domain" description="UBA" evidence="13">
    <location>
        <begin position="1453"/>
        <end position="1495"/>
    </location>
</feature>
<feature type="region of interest" description="Disordered" evidence="12">
    <location>
        <begin position="2838"/>
        <end position="2931"/>
    </location>
</feature>
<dbReference type="EMBL" id="ML119650">
    <property type="protein sequence ID" value="RPA86204.1"/>
    <property type="molecule type" value="Genomic_DNA"/>
</dbReference>
<evidence type="ECO:0000313" key="15">
    <source>
        <dbReference type="EMBL" id="RPA86204.1"/>
    </source>
</evidence>
<feature type="region of interest" description="Disordered" evidence="12">
    <location>
        <begin position="875"/>
        <end position="904"/>
    </location>
</feature>
<feature type="compositionally biased region" description="Polar residues" evidence="12">
    <location>
        <begin position="2009"/>
        <end position="2018"/>
    </location>
</feature>
<dbReference type="Pfam" id="PF00627">
    <property type="entry name" value="UBA"/>
    <property type="match status" value="1"/>
</dbReference>
<evidence type="ECO:0000256" key="5">
    <source>
        <dbReference type="ARBA" id="ARBA00022448"/>
    </source>
</evidence>
<feature type="region of interest" description="Disordered" evidence="12">
    <location>
        <begin position="2071"/>
        <end position="2114"/>
    </location>
</feature>
<dbReference type="FunFam" id="3.30.2410.10:FF:000004">
    <property type="entry name" value="E3 ubiquitin-protein ligase HUWE1, variant"/>
    <property type="match status" value="1"/>
</dbReference>
<dbReference type="PROSITE" id="PS50030">
    <property type="entry name" value="UBA"/>
    <property type="match status" value="1"/>
</dbReference>
<feature type="compositionally biased region" description="Basic and acidic residues" evidence="12">
    <location>
        <begin position="1991"/>
        <end position="2008"/>
    </location>
</feature>
<evidence type="ECO:0000256" key="1">
    <source>
        <dbReference type="ARBA" id="ARBA00000885"/>
    </source>
</evidence>
<dbReference type="InterPro" id="IPR015940">
    <property type="entry name" value="UBA"/>
</dbReference>
<accession>A0A3N4IX46</accession>
<feature type="compositionally biased region" description="Basic and acidic residues" evidence="12">
    <location>
        <begin position="3423"/>
        <end position="3441"/>
    </location>
</feature>
<sequence>MTKIKKTPTAKHDVTMAPYIRSFVAKGVEIDLDSLLDHLSTFPHPWQFPRGDLYHWIPLLNRFDDILEETVKKYNLKEGPQTIPWEEKDERITCGVLDFSRMLVEECGNRSLYGSSNLINDLLHTTSLDVLEACLRLGTRLAQRYFASKSRSPNSSSPALLQSHYAINLERVVKMAQPFVKTVPANLPTSPKSSGIKPVITVYANDLGRLTRDSEETEGKEKGSPTSKWEDWGKVSLTYYSNPASSTSPAVVLGPTVLAAEPPASPTFNRRASMPQSHAQATPSITRRATDDGLDSNQNSHSGMQTLEIPYSKVRTLSLEEILKTTLPTLPKDVHYDFLQRLRVAWALSHSLETRRKILGIRILALTNLAYVQTEGTFASKVLQPDADEPKRNQLAYQLAGLVSGAPDKKSTSEYDVPRWLQAYAFSALEALARHKSKSTDVCSALSINVNHGILLYVVRKLLAEISTDAASDKDQDEWNIALLALLHFLPNVANAGTMLISAGLVPVLVEMFQLRTKQSARVMPKVVGLMDGLIYGVNTAFQSFANAKGLDVAVALVHDEVTAGIEEAKAGKGMPADYSSPAVDYKVSQLRQLTLKHLWKFLHHMMGLNAGGNVDRLLRNLIDNPKSMDAMKQVVSNSKVFGNGIWSVTVNLFSGFIHNEPTSYQVVHEAGLSQALLEAVGGRHVSASELTEDDKMDLDTTATEGTGSKKEEEKAVKKPLRTRPLASGILPSADSISVIPTAFGAICLNKTGLALFKKSNALEAFFEIFESTEHIKCMVESELASVLGSQFDELVRHHPGLKNIVMDEIIVTLERMLELGQSLAEDKASGAKVWIEDANGGLVVSGGRKAVIGAASPLEAVKEVHVDAGTAVPERTTEEAVQQTTEDVPMADASSTAANQSTTNEQVTLADVVDDDEPIEVIDAKKQPGISVYIDLIGKFLEGFLQNKPQTEQFIEKKGLELLLKVYTLPSLPFNFAIRGGNLSLARVMHVCSENCSKETLASILKQAQLSLEKLKPLMDHNSRQSFFGPITDPNFNLDATDDGQTPSEWPESLKADGTSLIKNMVAVHALTSLLSELYTQPLFNARTTAPLFQAISSSPDNHESLVPMLGALHRACVWEEILLQKTIPDTWNNATKATNTAIDAVTSGQAAPASTTVATVDTAIDPPVIAEASNKQEGKAPEVEDKSNSCWFKNVKTIRFLISQMPSAITPFLQGLAKCLFVRRNIDPLQKQLAFKVADAISDVMLKHLTWSRLDTSTALSDKYAYWILMLSSVSNLLTDEHQNNSIITTTLIMFKQSGGLDRIIEILEIFWKEVQQLPTIGSDNSQNTKETQQRIAHTYGGIKVILQLFSYIVSNKGVIEATQNQSLLTRDRERDRGGDYFNPSQFLVELRYAVLPVVRKMWEGRSMEKTSSSIVKSIISILSAILRAEAETGAATKAVPQRSVHLSWQSLEPNPAHVTQLREMGFTLEQSQAALVRFNNDFDRACDYLVSTAGGTQPDGTSQTHSRPRSSDSHSSDDHTDAEMEQPRETVPEPASEPVTSEPAPSVPPTEQQPETPAVPEASAVVADRPEETRSERLVVMSIDHVMSDSPAEGTPTATVTASQTGQIEKAESGPAPEALDPKASVKKDSTEKKAVPKEENPKDGVTIDELNSLREELCKNLVANCLETLRVHDNTTFDLASLIANSIVKEHVKDPARDPVKDEAIREAARAARKDVTTTILESLLSLQEEEDLRKNAKIIASTAHLLGLLLQKEDFYISALDALRENLSALTGFLKIYPGEPAQWVPHVLLVLERMLSEDAQPKQIKYQPEDQPEQPEPQEPVIDYSIGFAAKEKIFNLVMELIPNVPEDELLALAVARVTVILTRRRQLAEVMVERGYLRELFAMYRRQAGTSTTKLQCSILYILHHIIEDSNIIKSIMRTEILAWFHQKNGARQMDTHNFIRTLHHLTLRDPEAFVEVSNELCKIKRYEKYIGHMRYQQMCLKESDKEKPVAASTEDPKEPETTSTEAQPSDQKVETTTEEQPKEPEKEPEAVEKPKPTVDIKPPTVESPDGVVHFLCSELLSLKDQNEPPLPADDAVNKDSEAKNPDGTPADSAGSSAVPKPDKPEQKAANNPVYIYRCFLLQCLTEILQSYNKSKIEFINFSRKASPKGPITPSKPRSGFLHYLLGDLIPLGTLQTSEDLAFKKKLTVATWAGAVVIALATQTGEVYKDDNEHDLVFVRKFLLESMLRAFKEASNPISTESLDCRYSKIMALADLFYKMLFAKPNQGQQTSTPATVYADSQKHIAKIMLDRNFMGALDSALAEIDFNFPSVRRAIKYVLRPLRILSKCALDLAQSAESTNGTGIDEDEISTASSLSDDDREETPDLYRNSALGMFEGEMQEDEEEDFDEGDEEEMYDDEMYDDEDDDDGDSSSGISDEDEENDAIQQIEMVVQGGGGEEDEGSSGDEDEDDMDDDDMDDGDIEIIDEMEMEGEDDDEDEDDMEDDDDMDDDEDMDDEDHGDYDGGHEWTVDPTAGNDGALPLDDPLESIARALGVATDDGQDDFAEEGEEDEDVDEDEEEEELDDEDDGGQDDIEDAGGYAAPLPWDYLDDLGGEAPLMARNGRPTGGWYTLGTNVNRDSVLTIVPGLRQIRIGAQGPVRQDDTAQNPLLQRSSGDQHPATAATSRSPQEMMTDWVHAFDFGAQHNAGGPVAMMNTIMAIMTRTGQLPIIGPGGGIHITATAESLNGPHHHRHDFTTRDLRAMFGGRRMEADTLRQNRDDAQTIVSAFIPATVSTRWQEEARLVFGLNPQEKALKVLNSILALLIPPAIKEEEIRRKESEERALKLRKLQEEETAARKKAEEEEKAKREQEEKERKEREEAERIEREAREAEEARVRAEAQQVQEGEQAAAAAAAEAAEAQAQAQAETEAEAGPSAAAEAAPRATVRIQGRDIDITGMDIDPDFLEALPEDLREEVFTNHLRERRAAAATSGNEESSEISPEFLEALPDEIREELLAQEAVDRRRRERDAQRTRQGGAAGAGATVVMGGPSDMDLASFLATLEDPSLRQAVLMDQDDEMIAQLPENLAAEAASLRRTEQRRLNQYVDMHRMPVRTARPTEEVPKPAAKKHVRKPPPQIIDRAGVATLMRLMFLPQGTTIRDTLHDILLNVCENRQSRVEVINLLLSIIQDGNADTLAIERCFLQLSVKAKQAGSVKTLSAKRTGMPVPNSEVTPLMVIQQSLHALYTLVTNSELIRSYFLNEHEVPTLIKRSGSRKGKDKEGQVSKANKYALNILLCLLDKPLVIESSSVMELLSSLLANITRPLMFLNKDKKKSEEGKLIEDGKAIEGASATEVQVEEGTTASTGVVTEIQAAPPATGESSATTEASAEATTVAATAPASAPAEGEAPTAAQPEASTTATTTGVGGEAATDNNTKQEAKEEMKPSDSKREKTLIPPVVPDAHLRLVCNVITAPECSGRTFRDTLTTMCNLSQIPGARNTFGKELIRQSQGLGTVILSDLGELVQQIKSAENGTELQGLALSKFSPSSSDQAKLLRTLTAIDYLYEWKRVYGETSDAKLAAEYEAKASGELGELYENLQFAPLWEMLSACLTAIHERPEMLHVATILLPLIECLMVVCKNSGIKEGGIRHREKTPHGASPPPTNPSNTMENLFFRFTEDHRKILNQMVRNNPKLMSGTFSLLVNNPKVLEFDNKRNFFNRRLHQRSPAQRETAPTIQLNIRRDQVFLDSYRSMFYKGGEEIKFAKLNIRFTGEEGVDAGGVTREWFQVLARQMFNPDYALFLPVASDRTTFHPNPMSGVNPEHLSFFKFIGRIIGKALYEGRVLDCHFSRAVYKRILGKGVSLKDMETLDLDYYKSLCWMLENNIDDIITETFSTLSTMFGTEEIIDLVPEGRNIPVTEENKHEYVKLVVEYRLLTSVQEQMNAFLEGFHDIVSADLISIFNEQELELLISGLPEIDLDDWRNNTDYHNYTASSPQIQWFWRAVRAFDKEERAKLLQFVTGTSKVPLNGFKELEGMNGVSKFNIHRDYGSKERLPSSHTCFNQLDLPEYDSYEQLRKALYTAITQGADYFGFA</sequence>
<feature type="compositionally biased region" description="Basic and acidic residues" evidence="12">
    <location>
        <begin position="2083"/>
        <end position="2092"/>
    </location>
</feature>
<keyword evidence="7 11" id="KW-0833">Ubl conjugation pathway</keyword>
<dbReference type="PROSITE" id="PS50237">
    <property type="entry name" value="HECT"/>
    <property type="match status" value="1"/>
</dbReference>
<dbReference type="InterPro" id="IPR000569">
    <property type="entry name" value="HECT_dom"/>
</dbReference>
<feature type="region of interest" description="Disordered" evidence="12">
    <location>
        <begin position="266"/>
        <end position="303"/>
    </location>
</feature>
<feature type="region of interest" description="Disordered" evidence="12">
    <location>
        <begin position="1991"/>
        <end position="2054"/>
    </location>
</feature>
<evidence type="ECO:0000256" key="3">
    <source>
        <dbReference type="ARBA" id="ARBA00004906"/>
    </source>
</evidence>
<evidence type="ECO:0000256" key="2">
    <source>
        <dbReference type="ARBA" id="ARBA00004123"/>
    </source>
</evidence>
<dbReference type="Proteomes" id="UP000275078">
    <property type="component" value="Unassembled WGS sequence"/>
</dbReference>
<comment type="subcellular location">
    <subcellularLocation>
        <location evidence="2">Nucleus</location>
    </subcellularLocation>
</comment>
<gene>
    <name evidence="15" type="ORF">BJ508DRAFT_147771</name>
</gene>
<dbReference type="Pfam" id="PF14377">
    <property type="entry name" value="UBM"/>
    <property type="match status" value="3"/>
</dbReference>
<dbReference type="GO" id="GO:0005634">
    <property type="term" value="C:nucleus"/>
    <property type="evidence" value="ECO:0007669"/>
    <property type="project" value="UniProtKB-SubCell"/>
</dbReference>
<feature type="active site" description="Glycyl thioester intermediate" evidence="11">
    <location>
        <position position="4048"/>
    </location>
</feature>
<feature type="compositionally biased region" description="Acidic residues" evidence="12">
    <location>
        <begin position="2445"/>
        <end position="2508"/>
    </location>
</feature>
<feature type="compositionally biased region" description="Acidic residues" evidence="12">
    <location>
        <begin position="2547"/>
        <end position="2584"/>
    </location>
</feature>
<feature type="compositionally biased region" description="Basic and acidic residues" evidence="12">
    <location>
        <begin position="3007"/>
        <end position="3020"/>
    </location>
</feature>
<feature type="compositionally biased region" description="Low complexity" evidence="12">
    <location>
        <begin position="3021"/>
        <end position="3034"/>
    </location>
</feature>
<dbReference type="SUPFAM" id="SSF56204">
    <property type="entry name" value="Hect, E3 ligase catalytic domain"/>
    <property type="match status" value="1"/>
</dbReference>
<dbReference type="InterPro" id="IPR025527">
    <property type="entry name" value="HUWE1/Rev1_UBM"/>
</dbReference>
<evidence type="ECO:0000259" key="13">
    <source>
        <dbReference type="PROSITE" id="PS50030"/>
    </source>
</evidence>
<dbReference type="UniPathway" id="UPA00143"/>